<dbReference type="InterPro" id="IPR011054">
    <property type="entry name" value="Rudment_hybrid_motif"/>
</dbReference>
<name>A0ABV7KI58_9HYPH</name>
<dbReference type="Pfam" id="PF00364">
    <property type="entry name" value="Biotin_lipoyl"/>
    <property type="match status" value="1"/>
</dbReference>
<dbReference type="PROSITE" id="PS50968">
    <property type="entry name" value="BIOTINYL_LIPOYL"/>
    <property type="match status" value="1"/>
</dbReference>
<keyword evidence="4 6" id="KW-0067">ATP-binding</keyword>
<feature type="domain" description="Lipoyl-binding" evidence="8">
    <location>
        <begin position="619"/>
        <end position="690"/>
    </location>
</feature>
<dbReference type="PANTHER" id="PTHR18866:SF33">
    <property type="entry name" value="METHYLCROTONOYL-COA CARBOXYLASE SUBUNIT ALPHA, MITOCHONDRIAL-RELATED"/>
    <property type="match status" value="1"/>
</dbReference>
<reference evidence="12" key="1">
    <citation type="journal article" date="2019" name="Int. J. Syst. Evol. Microbiol.">
        <title>The Global Catalogue of Microorganisms (GCM) 10K type strain sequencing project: providing services to taxonomists for standard genome sequencing and annotation.</title>
        <authorList>
            <consortium name="The Broad Institute Genomics Platform"/>
            <consortium name="The Broad Institute Genome Sequencing Center for Infectious Disease"/>
            <person name="Wu L."/>
            <person name="Ma J."/>
        </authorList>
    </citation>
    <scope>NUCLEOTIDE SEQUENCE [LARGE SCALE GENOMIC DNA]</scope>
    <source>
        <strain evidence="12">KCTC 52165</strain>
    </source>
</reference>
<organism evidence="11 12">
    <name type="scientific">Aquamicrobium soli</name>
    <dbReference type="NCBI Taxonomy" id="1811518"/>
    <lineage>
        <taxon>Bacteria</taxon>
        <taxon>Pseudomonadati</taxon>
        <taxon>Pseudomonadota</taxon>
        <taxon>Alphaproteobacteria</taxon>
        <taxon>Hyphomicrobiales</taxon>
        <taxon>Phyllobacteriaceae</taxon>
        <taxon>Aquamicrobium</taxon>
    </lineage>
</organism>
<comment type="cofactor">
    <cofactor evidence="1">
        <name>biotin</name>
        <dbReference type="ChEBI" id="CHEBI:57586"/>
    </cofactor>
</comment>
<dbReference type="InterPro" id="IPR050856">
    <property type="entry name" value="Biotin_carboxylase_complex"/>
</dbReference>
<dbReference type="PROSITE" id="PS50975">
    <property type="entry name" value="ATP_GRASP"/>
    <property type="match status" value="1"/>
</dbReference>
<dbReference type="PROSITE" id="PS00188">
    <property type="entry name" value="BIOTIN"/>
    <property type="match status" value="1"/>
</dbReference>
<dbReference type="EMBL" id="JBHRTK010000031">
    <property type="protein sequence ID" value="MFC3209143.1"/>
    <property type="molecule type" value="Genomic_DNA"/>
</dbReference>
<keyword evidence="3 6" id="KW-0547">Nucleotide-binding</keyword>
<dbReference type="InterPro" id="IPR000089">
    <property type="entry name" value="Biotin_lipoyl"/>
</dbReference>
<dbReference type="RefSeq" id="WP_378225270.1">
    <property type="nucleotide sequence ID" value="NZ_JBHRTK010000031.1"/>
</dbReference>
<evidence type="ECO:0000256" key="3">
    <source>
        <dbReference type="ARBA" id="ARBA00022741"/>
    </source>
</evidence>
<dbReference type="SUPFAM" id="SSF52440">
    <property type="entry name" value="PreATP-grasp domain"/>
    <property type="match status" value="1"/>
</dbReference>
<dbReference type="Proteomes" id="UP001595583">
    <property type="component" value="Unassembled WGS sequence"/>
</dbReference>
<dbReference type="Gene3D" id="3.30.470.20">
    <property type="entry name" value="ATP-grasp fold, B domain"/>
    <property type="match status" value="1"/>
</dbReference>
<keyword evidence="12" id="KW-1185">Reference proteome</keyword>
<keyword evidence="2" id="KW-0436">Ligase</keyword>
<dbReference type="Pfam" id="PF00289">
    <property type="entry name" value="Biotin_carb_N"/>
    <property type="match status" value="1"/>
</dbReference>
<dbReference type="SUPFAM" id="SSF56059">
    <property type="entry name" value="Glutathione synthetase ATP-binding domain-like"/>
    <property type="match status" value="1"/>
</dbReference>
<feature type="region of interest" description="Disordered" evidence="7">
    <location>
        <begin position="530"/>
        <end position="588"/>
    </location>
</feature>
<dbReference type="Pfam" id="PF02785">
    <property type="entry name" value="Biotin_carb_C"/>
    <property type="match status" value="1"/>
</dbReference>
<evidence type="ECO:0000256" key="2">
    <source>
        <dbReference type="ARBA" id="ARBA00022598"/>
    </source>
</evidence>
<gene>
    <name evidence="11" type="ORF">ACFOHJ_23260</name>
</gene>
<dbReference type="InterPro" id="IPR011764">
    <property type="entry name" value="Biotin_carboxylation_dom"/>
</dbReference>
<evidence type="ECO:0000259" key="10">
    <source>
        <dbReference type="PROSITE" id="PS50979"/>
    </source>
</evidence>
<dbReference type="InterPro" id="IPR005479">
    <property type="entry name" value="CPAse_ATP-bd"/>
</dbReference>
<dbReference type="Pfam" id="PF02786">
    <property type="entry name" value="CPSase_L_D2"/>
    <property type="match status" value="1"/>
</dbReference>
<comment type="caution">
    <text evidence="11">The sequence shown here is derived from an EMBL/GenBank/DDBJ whole genome shotgun (WGS) entry which is preliminary data.</text>
</comment>
<evidence type="ECO:0000259" key="8">
    <source>
        <dbReference type="PROSITE" id="PS50968"/>
    </source>
</evidence>
<evidence type="ECO:0000256" key="7">
    <source>
        <dbReference type="SAM" id="MobiDB-lite"/>
    </source>
</evidence>
<feature type="domain" description="ATP-grasp" evidence="9">
    <location>
        <begin position="120"/>
        <end position="322"/>
    </location>
</feature>
<dbReference type="InterPro" id="IPR005482">
    <property type="entry name" value="Biotin_COase_C"/>
</dbReference>
<dbReference type="SUPFAM" id="SSF51246">
    <property type="entry name" value="Rudiment single hybrid motif"/>
    <property type="match status" value="1"/>
</dbReference>
<dbReference type="InterPro" id="IPR016185">
    <property type="entry name" value="PreATP-grasp_dom_sf"/>
</dbReference>
<dbReference type="InterPro" id="IPR005481">
    <property type="entry name" value="BC-like_N"/>
</dbReference>
<proteinExistence type="predicted"/>
<dbReference type="Gene3D" id="2.40.50.100">
    <property type="match status" value="1"/>
</dbReference>
<sequence>MFAKILIANRGEIACRIIRTARRMGIATVAVYSDADAHALHVEMADEAVRIGPAPVGESYLVADKIIEAARMRGAEAIHPGYGFLSENPDFVDKAVAAGLTFIGPSAASIRAMGLKDAAKRLMEQAGVPVVPGYHGEAQEIVILASKAREIGYPVLIKARAGGGGKGMRRVDNPDDFAEALSGARREAKAAFGDDRVLVEKYIEKPRHIECQVFGDNFGNAVHLFERDCSAQRRHQKVIEEAPAPGMTEAMRAAMTEAAVTAAKAIAYSGAGTIEFIVDTSQGLRPDRFWFMEMNTRLQVEHPVTEMVTGLDLVEWQLRVAAGERLPKAQEDIRLAGHAFEARLYAEDAAKGFLPATGTLHHLKFPETAPAGTEMRIETGVRAGDAISPYYDPMIAKLVVHGPDRPSALAALREALAHTEIAGATVNVAFLAALAADSDFSSGNVDTGLIARHQDTLTAAPPPPAKDIVAAAALAAAGIDQRPATDDPWSGLPGYAHFQAMPKRVELRFGEEGIAATVDVEDGRWSVAIPPAHKGRTSAQGPTPTPQGGGESQRPYSEVFPPDRRDGSLSPSPLRGGVRGGGEPSTRLARWPGHVTVFDGAVGYTFAVPDPLEQADGGAGGVGSLRAPMPGLVKLVRVARGETVAKGQPLLILEAMKMEHTIAAPHDGVIAEIAAEGAQVNDGVVLVRFADQDAGQHPAG</sequence>
<evidence type="ECO:0000256" key="4">
    <source>
        <dbReference type="ARBA" id="ARBA00022840"/>
    </source>
</evidence>
<evidence type="ECO:0000256" key="1">
    <source>
        <dbReference type="ARBA" id="ARBA00001953"/>
    </source>
</evidence>
<accession>A0ABV7KI58</accession>
<dbReference type="PANTHER" id="PTHR18866">
    <property type="entry name" value="CARBOXYLASE:PYRUVATE/ACETYL-COA/PROPIONYL-COA CARBOXYLASE"/>
    <property type="match status" value="1"/>
</dbReference>
<evidence type="ECO:0000256" key="5">
    <source>
        <dbReference type="ARBA" id="ARBA00023267"/>
    </source>
</evidence>
<evidence type="ECO:0000259" key="9">
    <source>
        <dbReference type="PROSITE" id="PS50975"/>
    </source>
</evidence>
<dbReference type="PROSITE" id="PS50979">
    <property type="entry name" value="BC"/>
    <property type="match status" value="1"/>
</dbReference>
<dbReference type="InterPro" id="IPR001882">
    <property type="entry name" value="Biotin_BS"/>
</dbReference>
<evidence type="ECO:0000313" key="12">
    <source>
        <dbReference type="Proteomes" id="UP001595583"/>
    </source>
</evidence>
<keyword evidence="5" id="KW-0092">Biotin</keyword>
<dbReference type="InterPro" id="IPR011053">
    <property type="entry name" value="Single_hybrid_motif"/>
</dbReference>
<evidence type="ECO:0000313" key="11">
    <source>
        <dbReference type="EMBL" id="MFC3209143.1"/>
    </source>
</evidence>
<evidence type="ECO:0000256" key="6">
    <source>
        <dbReference type="PROSITE-ProRule" id="PRU00409"/>
    </source>
</evidence>
<dbReference type="SUPFAM" id="SSF51230">
    <property type="entry name" value="Single hybrid motif"/>
    <property type="match status" value="1"/>
</dbReference>
<dbReference type="CDD" id="cd06850">
    <property type="entry name" value="biotinyl_domain"/>
    <property type="match status" value="1"/>
</dbReference>
<dbReference type="PROSITE" id="PS00867">
    <property type="entry name" value="CPSASE_2"/>
    <property type="match status" value="1"/>
</dbReference>
<feature type="domain" description="Biotin carboxylation" evidence="10">
    <location>
        <begin position="1"/>
        <end position="455"/>
    </location>
</feature>
<dbReference type="SMART" id="SM00878">
    <property type="entry name" value="Biotin_carb_C"/>
    <property type="match status" value="1"/>
</dbReference>
<protein>
    <submittedName>
        <fullName evidence="11">Acetyl/propionyl/methylcrotonyl-CoA carboxylase subunit alpha</fullName>
    </submittedName>
</protein>
<dbReference type="InterPro" id="IPR011761">
    <property type="entry name" value="ATP-grasp"/>
</dbReference>